<reference evidence="2 3" key="1">
    <citation type="submission" date="2014-05" db="EMBL/GenBank/DDBJ databases">
        <title>Draft genome sequence of a rare smut relative, Tilletiaria anomala UBC 951.</title>
        <authorList>
            <consortium name="DOE Joint Genome Institute"/>
            <person name="Toome M."/>
            <person name="Kuo A."/>
            <person name="Henrissat B."/>
            <person name="Lipzen A."/>
            <person name="Tritt A."/>
            <person name="Yoshinaga Y."/>
            <person name="Zane M."/>
            <person name="Barry K."/>
            <person name="Grigoriev I.V."/>
            <person name="Spatafora J.W."/>
            <person name="Aimea M.C."/>
        </authorList>
    </citation>
    <scope>NUCLEOTIDE SEQUENCE [LARGE SCALE GENOMIC DNA]</scope>
    <source>
        <strain evidence="2 3">UBC 951</strain>
    </source>
</reference>
<dbReference type="AlphaFoldDB" id="A0A066WCF0"/>
<name>A0A066WCF0_TILAU</name>
<feature type="compositionally biased region" description="Polar residues" evidence="1">
    <location>
        <begin position="151"/>
        <end position="161"/>
    </location>
</feature>
<protein>
    <submittedName>
        <fullName evidence="2">Uncharacterized protein</fullName>
    </submittedName>
</protein>
<dbReference type="GeneID" id="25267177"/>
<evidence type="ECO:0000256" key="1">
    <source>
        <dbReference type="SAM" id="MobiDB-lite"/>
    </source>
</evidence>
<organism evidence="2 3">
    <name type="scientific">Tilletiaria anomala (strain ATCC 24038 / CBS 436.72 / UBC 951)</name>
    <dbReference type="NCBI Taxonomy" id="1037660"/>
    <lineage>
        <taxon>Eukaryota</taxon>
        <taxon>Fungi</taxon>
        <taxon>Dikarya</taxon>
        <taxon>Basidiomycota</taxon>
        <taxon>Ustilaginomycotina</taxon>
        <taxon>Exobasidiomycetes</taxon>
        <taxon>Georgefischeriales</taxon>
        <taxon>Tilletiariaceae</taxon>
        <taxon>Tilletiaria</taxon>
    </lineage>
</organism>
<keyword evidence="3" id="KW-1185">Reference proteome</keyword>
<evidence type="ECO:0000313" key="3">
    <source>
        <dbReference type="Proteomes" id="UP000027361"/>
    </source>
</evidence>
<proteinExistence type="predicted"/>
<accession>A0A066WCF0</accession>
<dbReference type="EMBL" id="JMSN01000025">
    <property type="protein sequence ID" value="KDN48440.1"/>
    <property type="molecule type" value="Genomic_DNA"/>
</dbReference>
<comment type="caution">
    <text evidence="2">The sequence shown here is derived from an EMBL/GenBank/DDBJ whole genome shotgun (WGS) entry which is preliminary data.</text>
</comment>
<sequence>MIQETLAFHVRGQSIDRIRYGMPKDSPIRPGSGNSSNSVKTAGASRPNFHTSIQDLASVLNAIPAAEELSALWLGESLPDEVCQQISAPVQVDAGKVIPLQLLKKGLDSGRTVSAPSGRGLPLWLAVRTLKASWHADGTWPLRGRDEGGLSSRSCDSTSQDLEPVPDLSAMRLQAGGGTASEGHGSDSDGLSDNNRALNGARTGSAGTGGSKSALYRKDVC</sequence>
<dbReference type="Proteomes" id="UP000027361">
    <property type="component" value="Unassembled WGS sequence"/>
</dbReference>
<dbReference type="HOGENOM" id="CLU_1251441_0_0_1"/>
<feature type="region of interest" description="Disordered" evidence="1">
    <location>
        <begin position="20"/>
        <end position="46"/>
    </location>
</feature>
<feature type="region of interest" description="Disordered" evidence="1">
    <location>
        <begin position="141"/>
        <end position="221"/>
    </location>
</feature>
<dbReference type="InParanoid" id="A0A066WCF0"/>
<evidence type="ECO:0000313" key="2">
    <source>
        <dbReference type="EMBL" id="KDN48440.1"/>
    </source>
</evidence>
<dbReference type="OrthoDB" id="3366194at2759"/>
<dbReference type="RefSeq" id="XP_013244096.1">
    <property type="nucleotide sequence ID" value="XM_013388642.1"/>
</dbReference>
<gene>
    <name evidence="2" type="ORF">K437DRAFT_293887</name>
</gene>